<accession>A0A7R8X3Q0</accession>
<dbReference type="EMBL" id="CAJPEV010000223">
    <property type="protein sequence ID" value="CAG0882590.1"/>
    <property type="molecule type" value="Genomic_DNA"/>
</dbReference>
<evidence type="ECO:0000256" key="2">
    <source>
        <dbReference type="ARBA" id="ARBA00011881"/>
    </source>
</evidence>
<dbReference type="InterPro" id="IPR012338">
    <property type="entry name" value="Beta-lactam/transpept-like"/>
</dbReference>
<keyword evidence="5" id="KW-0378">Hydrolase</keyword>
<dbReference type="EC" id="3.5.1.2" evidence="3"/>
<sequence>MLELEREGLWRTDPRLTKMNEFLKDLAESVRLKEGENISMDSLYLDKDTFLEVVKSNLGLISRAFRANLIIPEFFYFQKTLEKFYVECKSNRDGKALNEEEDPIASQMLELISGMTDEDAWAVSVCTVDGQRCSFGDCKTYFTMQSCSKVFAYALAHSELGKDVVHQYVGQEPSGRDIREMALDSSGRPHNPMIDSGAIIVCSLLQTMVHPEMRYSEKFEWLRNAFQRIAGNLPIEFNNAAFIASKDISDGNFAQAFYMRENKCFPPSGDLKACMDLYLQSGSMEVTCETMAVMAATLANGGICPLTDEQVLRNVSVRDTLSLMYSCGMDEYSGEFAFKVSIFSCMGLTDSQNKCNDR</sequence>
<dbReference type="GO" id="GO:0006543">
    <property type="term" value="P:L-glutamine catabolic process"/>
    <property type="evidence" value="ECO:0007669"/>
    <property type="project" value="TreeGrafter"/>
</dbReference>
<keyword evidence="10" id="KW-1185">Reference proteome</keyword>
<keyword evidence="4" id="KW-0677">Repeat</keyword>
<dbReference type="GO" id="GO:0004359">
    <property type="term" value="F:glutaminase activity"/>
    <property type="evidence" value="ECO:0007669"/>
    <property type="project" value="UniProtKB-EC"/>
</dbReference>
<dbReference type="InterPro" id="IPR015868">
    <property type="entry name" value="Glutaminase"/>
</dbReference>
<protein>
    <recommendedName>
        <fullName evidence="3">glutaminase</fullName>
        <ecNumber evidence="3">3.5.1.2</ecNumber>
    </recommendedName>
</protein>
<evidence type="ECO:0000256" key="5">
    <source>
        <dbReference type="ARBA" id="ARBA00022801"/>
    </source>
</evidence>
<evidence type="ECO:0000313" key="9">
    <source>
        <dbReference type="EMBL" id="CAD7242142.1"/>
    </source>
</evidence>
<evidence type="ECO:0000256" key="4">
    <source>
        <dbReference type="ARBA" id="ARBA00022737"/>
    </source>
</evidence>
<gene>
    <name evidence="9" type="ORF">DSTB1V02_LOCUS2113</name>
</gene>
<dbReference type="Gene3D" id="1.10.238.210">
    <property type="match status" value="1"/>
</dbReference>
<dbReference type="OrthoDB" id="9995210at2759"/>
<evidence type="ECO:0000256" key="1">
    <source>
        <dbReference type="ARBA" id="ARBA00011076"/>
    </source>
</evidence>
<proteinExistence type="inferred from homology"/>
<dbReference type="Pfam" id="PF17959">
    <property type="entry name" value="EF-hand_14"/>
    <property type="match status" value="1"/>
</dbReference>
<evidence type="ECO:0000256" key="3">
    <source>
        <dbReference type="ARBA" id="ARBA00012918"/>
    </source>
</evidence>
<organism evidence="9">
    <name type="scientific">Darwinula stevensoni</name>
    <dbReference type="NCBI Taxonomy" id="69355"/>
    <lineage>
        <taxon>Eukaryota</taxon>
        <taxon>Metazoa</taxon>
        <taxon>Ecdysozoa</taxon>
        <taxon>Arthropoda</taxon>
        <taxon>Crustacea</taxon>
        <taxon>Oligostraca</taxon>
        <taxon>Ostracoda</taxon>
        <taxon>Podocopa</taxon>
        <taxon>Podocopida</taxon>
        <taxon>Darwinulocopina</taxon>
        <taxon>Darwinuloidea</taxon>
        <taxon>Darwinulidae</taxon>
        <taxon>Darwinula</taxon>
    </lineage>
</organism>
<dbReference type="Pfam" id="PF04960">
    <property type="entry name" value="Glutaminase"/>
    <property type="match status" value="1"/>
</dbReference>
<evidence type="ECO:0000256" key="6">
    <source>
        <dbReference type="ARBA" id="ARBA00023043"/>
    </source>
</evidence>
<dbReference type="SUPFAM" id="SSF56601">
    <property type="entry name" value="beta-lactamase/transpeptidase-like"/>
    <property type="match status" value="1"/>
</dbReference>
<dbReference type="PANTHER" id="PTHR12544:SF29">
    <property type="entry name" value="GLUTAMINASE"/>
    <property type="match status" value="1"/>
</dbReference>
<name>A0A7R8X3Q0_9CRUS</name>
<dbReference type="GO" id="GO:0006537">
    <property type="term" value="P:glutamate biosynthetic process"/>
    <property type="evidence" value="ECO:0007669"/>
    <property type="project" value="TreeGrafter"/>
</dbReference>
<comment type="catalytic activity">
    <reaction evidence="7">
        <text>L-glutamine + H2O = L-glutamate + NH4(+)</text>
        <dbReference type="Rhea" id="RHEA:15889"/>
        <dbReference type="ChEBI" id="CHEBI:15377"/>
        <dbReference type="ChEBI" id="CHEBI:28938"/>
        <dbReference type="ChEBI" id="CHEBI:29985"/>
        <dbReference type="ChEBI" id="CHEBI:58359"/>
        <dbReference type="EC" id="3.5.1.2"/>
    </reaction>
</comment>
<dbReference type="PANTHER" id="PTHR12544">
    <property type="entry name" value="GLUTAMINASE"/>
    <property type="match status" value="1"/>
</dbReference>
<feature type="domain" description="Glutaminase EF-hand" evidence="8">
    <location>
        <begin position="3"/>
        <end position="72"/>
    </location>
</feature>
<dbReference type="InterPro" id="IPR041541">
    <property type="entry name" value="Glutaminase_EF-hand"/>
</dbReference>
<dbReference type="EMBL" id="LR899740">
    <property type="protein sequence ID" value="CAD7242142.1"/>
    <property type="molecule type" value="Genomic_DNA"/>
</dbReference>
<evidence type="ECO:0000256" key="7">
    <source>
        <dbReference type="ARBA" id="ARBA00049534"/>
    </source>
</evidence>
<keyword evidence="6" id="KW-0040">ANK repeat</keyword>
<evidence type="ECO:0000313" key="10">
    <source>
        <dbReference type="Proteomes" id="UP000677054"/>
    </source>
</evidence>
<dbReference type="Proteomes" id="UP000677054">
    <property type="component" value="Unassembled WGS sequence"/>
</dbReference>
<dbReference type="Gene3D" id="3.40.710.10">
    <property type="entry name" value="DD-peptidase/beta-lactamase superfamily"/>
    <property type="match status" value="1"/>
</dbReference>
<dbReference type="AlphaFoldDB" id="A0A7R8X3Q0"/>
<evidence type="ECO:0000259" key="8">
    <source>
        <dbReference type="Pfam" id="PF17959"/>
    </source>
</evidence>
<comment type="similarity">
    <text evidence="1">Belongs to the glutaminase family.</text>
</comment>
<reference evidence="9" key="1">
    <citation type="submission" date="2020-11" db="EMBL/GenBank/DDBJ databases">
        <authorList>
            <person name="Tran Van P."/>
        </authorList>
    </citation>
    <scope>NUCLEOTIDE SEQUENCE</scope>
</reference>
<comment type="subunit">
    <text evidence="2">Homotetramer.</text>
</comment>